<feature type="region of interest" description="Disordered" evidence="1">
    <location>
        <begin position="1"/>
        <end position="70"/>
    </location>
</feature>
<accession>A0A9W7GR95</accession>
<dbReference type="Proteomes" id="UP001165190">
    <property type="component" value="Unassembled WGS sequence"/>
</dbReference>
<dbReference type="EMBL" id="BSYR01000003">
    <property type="protein sequence ID" value="GMI64222.1"/>
    <property type="molecule type" value="Genomic_DNA"/>
</dbReference>
<evidence type="ECO:0000313" key="3">
    <source>
        <dbReference type="Proteomes" id="UP001165190"/>
    </source>
</evidence>
<dbReference type="OrthoDB" id="1681423at2759"/>
<organism evidence="2 3">
    <name type="scientific">Hibiscus trionum</name>
    <name type="common">Flower of an hour</name>
    <dbReference type="NCBI Taxonomy" id="183268"/>
    <lineage>
        <taxon>Eukaryota</taxon>
        <taxon>Viridiplantae</taxon>
        <taxon>Streptophyta</taxon>
        <taxon>Embryophyta</taxon>
        <taxon>Tracheophyta</taxon>
        <taxon>Spermatophyta</taxon>
        <taxon>Magnoliopsida</taxon>
        <taxon>eudicotyledons</taxon>
        <taxon>Gunneridae</taxon>
        <taxon>Pentapetalae</taxon>
        <taxon>rosids</taxon>
        <taxon>malvids</taxon>
        <taxon>Malvales</taxon>
        <taxon>Malvaceae</taxon>
        <taxon>Malvoideae</taxon>
        <taxon>Hibiscus</taxon>
    </lineage>
</organism>
<sequence length="146" mass="16157">MRKSPSLDLDLRIDARAEDSDQTPLLYQDKTTIDSFSSQPDMSETDKGETPSQYESMAAQWKGVTLERSDSEKSKTPFLGFLKEDEEADNNNMLVNPKEQDDQSATMKTTASKVSVKALMSGTTKGKVKRKPRASLFGTCMCCATV</sequence>
<name>A0A9W7GR95_HIBTR</name>
<protein>
    <submittedName>
        <fullName evidence="2">Uncharacterized protein</fullName>
    </submittedName>
</protein>
<gene>
    <name evidence="2" type="ORF">HRI_000091500</name>
</gene>
<keyword evidence="3" id="KW-1185">Reference proteome</keyword>
<feature type="compositionally biased region" description="Basic and acidic residues" evidence="1">
    <location>
        <begin position="9"/>
        <end position="19"/>
    </location>
</feature>
<comment type="caution">
    <text evidence="2">The sequence shown here is derived from an EMBL/GenBank/DDBJ whole genome shotgun (WGS) entry which is preliminary data.</text>
</comment>
<feature type="compositionally biased region" description="Polar residues" evidence="1">
    <location>
        <begin position="22"/>
        <end position="42"/>
    </location>
</feature>
<dbReference type="AlphaFoldDB" id="A0A9W7GR95"/>
<reference evidence="2" key="1">
    <citation type="submission" date="2023-05" db="EMBL/GenBank/DDBJ databases">
        <title>Genome and transcriptome analyses reveal genes involved in the formation of fine ridges on petal epidermal cells in Hibiscus trionum.</title>
        <authorList>
            <person name="Koshimizu S."/>
            <person name="Masuda S."/>
            <person name="Ishii T."/>
            <person name="Shirasu K."/>
            <person name="Hoshino A."/>
            <person name="Arita M."/>
        </authorList>
    </citation>
    <scope>NUCLEOTIDE SEQUENCE</scope>
    <source>
        <strain evidence="2">Hamamatsu line</strain>
    </source>
</reference>
<evidence type="ECO:0000256" key="1">
    <source>
        <dbReference type="SAM" id="MobiDB-lite"/>
    </source>
</evidence>
<evidence type="ECO:0000313" key="2">
    <source>
        <dbReference type="EMBL" id="GMI64222.1"/>
    </source>
</evidence>
<proteinExistence type="predicted"/>